<keyword evidence="3 6" id="KW-0560">Oxidoreductase</keyword>
<comment type="subunit">
    <text evidence="6">Homodimer.</text>
</comment>
<evidence type="ECO:0000256" key="2">
    <source>
        <dbReference type="ARBA" id="ARBA00022643"/>
    </source>
</evidence>
<evidence type="ECO:0000313" key="8">
    <source>
        <dbReference type="EMBL" id="MBD1365689.1"/>
    </source>
</evidence>
<comment type="caution">
    <text evidence="6">Lacks conserved residue(s) required for the propagation of feature annotation.</text>
</comment>
<comment type="similarity">
    <text evidence="6">Belongs to the azoreductase type 1 family.</text>
</comment>
<comment type="catalytic activity">
    <reaction evidence="6">
        <text>2 a quinone + NADH + H(+) = 2 a 1,4-benzosemiquinone + NAD(+)</text>
        <dbReference type="Rhea" id="RHEA:65952"/>
        <dbReference type="ChEBI" id="CHEBI:15378"/>
        <dbReference type="ChEBI" id="CHEBI:57540"/>
        <dbReference type="ChEBI" id="CHEBI:57945"/>
        <dbReference type="ChEBI" id="CHEBI:132124"/>
        <dbReference type="ChEBI" id="CHEBI:134225"/>
    </reaction>
</comment>
<comment type="function">
    <text evidence="6">Also exhibits azoreductase activity. Catalyzes the reductive cleavage of the azo bond in aromatic azo compounds to the corresponding amines.</text>
</comment>
<comment type="catalytic activity">
    <reaction evidence="5">
        <text>N,N-dimethyl-1,4-phenylenediamine + anthranilate + 2 NAD(+) = 2-(4-dimethylaminophenyl)diazenylbenzoate + 2 NADH + 2 H(+)</text>
        <dbReference type="Rhea" id="RHEA:55872"/>
        <dbReference type="ChEBI" id="CHEBI:15378"/>
        <dbReference type="ChEBI" id="CHEBI:15783"/>
        <dbReference type="ChEBI" id="CHEBI:16567"/>
        <dbReference type="ChEBI" id="CHEBI:57540"/>
        <dbReference type="ChEBI" id="CHEBI:57945"/>
        <dbReference type="ChEBI" id="CHEBI:71579"/>
        <dbReference type="EC" id="1.7.1.17"/>
    </reaction>
    <physiologicalReaction direction="right-to-left" evidence="5">
        <dbReference type="Rhea" id="RHEA:55874"/>
    </physiologicalReaction>
</comment>
<comment type="function">
    <text evidence="6">Quinone reductase that provides resistance to thiol-specific stress caused by electrophilic quinones.</text>
</comment>
<keyword evidence="2 6" id="KW-0288">FMN</keyword>
<dbReference type="EC" id="1.6.5.-" evidence="6"/>
<dbReference type="PANTHER" id="PTHR43741">
    <property type="entry name" value="FMN-DEPENDENT NADH-AZOREDUCTASE 1"/>
    <property type="match status" value="1"/>
</dbReference>
<comment type="cofactor">
    <cofactor evidence="6">
        <name>FMN</name>
        <dbReference type="ChEBI" id="CHEBI:58210"/>
    </cofactor>
    <text evidence="6">Binds 1 FMN per subunit.</text>
</comment>
<dbReference type="RefSeq" id="WP_191190349.1">
    <property type="nucleotide sequence ID" value="NZ_JACWMY010000009.1"/>
</dbReference>
<accession>A0ABR7WW73</accession>
<organism evidence="8 9">
    <name type="scientific">Mucilaginibacter pankratovii</name>
    <dbReference type="NCBI Taxonomy" id="2772110"/>
    <lineage>
        <taxon>Bacteria</taxon>
        <taxon>Pseudomonadati</taxon>
        <taxon>Bacteroidota</taxon>
        <taxon>Sphingobacteriia</taxon>
        <taxon>Sphingobacteriales</taxon>
        <taxon>Sphingobacteriaceae</taxon>
        <taxon>Mucilaginibacter</taxon>
    </lineage>
</organism>
<sequence length="209" mass="23313">MKKVLHIISSPRTEGSVSRKLGNAVVDKIRETHPGSVVKDYDLSKILFPHMGEALISSFYTPEENRTPEQTIAVKHSDDIIAELQESDILVIDSPMYNFTITSTLKTFLDHITRPGVTFRYTENGPEGLIKGKKVYIAFSSGWIYDENAPVIPEFNMPYIKNDFNVPFLKVLLGFLGMTDVTAFRADGAELHGIKETAYSNAVDSILIA</sequence>
<feature type="domain" description="Flavodoxin-like fold" evidence="7">
    <location>
        <begin position="2"/>
        <end position="203"/>
    </location>
</feature>
<keyword evidence="1 6" id="KW-0285">Flavoprotein</keyword>
<dbReference type="SUPFAM" id="SSF52218">
    <property type="entry name" value="Flavoproteins"/>
    <property type="match status" value="1"/>
</dbReference>
<evidence type="ECO:0000256" key="1">
    <source>
        <dbReference type="ARBA" id="ARBA00022630"/>
    </source>
</evidence>
<evidence type="ECO:0000256" key="3">
    <source>
        <dbReference type="ARBA" id="ARBA00023002"/>
    </source>
</evidence>
<dbReference type="InterPro" id="IPR023048">
    <property type="entry name" value="NADH:quinone_OxRdtase_FMN_depd"/>
</dbReference>
<feature type="binding site" evidence="6">
    <location>
        <position position="10"/>
    </location>
    <ligand>
        <name>FMN</name>
        <dbReference type="ChEBI" id="CHEBI:58210"/>
    </ligand>
</feature>
<keyword evidence="9" id="KW-1185">Reference proteome</keyword>
<dbReference type="InterPro" id="IPR050104">
    <property type="entry name" value="FMN-dep_NADH:Q_OxRdtase_AzoR1"/>
</dbReference>
<reference evidence="8 9" key="1">
    <citation type="submission" date="2020-09" db="EMBL/GenBank/DDBJ databases">
        <title>Novel species of Mucilaginibacter isolated from a glacier on the Tibetan Plateau.</title>
        <authorList>
            <person name="Liu Q."/>
            <person name="Xin Y.-H."/>
        </authorList>
    </citation>
    <scope>NUCLEOTIDE SEQUENCE [LARGE SCALE GENOMIC DNA]</scope>
    <source>
        <strain evidence="8 9">ZT4R22</strain>
    </source>
</reference>
<keyword evidence="4 6" id="KW-0520">NAD</keyword>
<name>A0ABR7WW73_9SPHI</name>
<evidence type="ECO:0000256" key="4">
    <source>
        <dbReference type="ARBA" id="ARBA00023027"/>
    </source>
</evidence>
<dbReference type="EMBL" id="JACWMY010000009">
    <property type="protein sequence ID" value="MBD1365689.1"/>
    <property type="molecule type" value="Genomic_DNA"/>
</dbReference>
<proteinExistence type="inferred from homology"/>
<dbReference type="HAMAP" id="MF_01216">
    <property type="entry name" value="Azoreductase_type1"/>
    <property type="match status" value="1"/>
</dbReference>
<dbReference type="PANTHER" id="PTHR43741:SF2">
    <property type="entry name" value="FMN-DEPENDENT NADH:QUINONE OXIDOREDUCTASE"/>
    <property type="match status" value="1"/>
</dbReference>
<comment type="caution">
    <text evidence="8">The sequence shown here is derived from an EMBL/GenBank/DDBJ whole genome shotgun (WGS) entry which is preliminary data.</text>
</comment>
<dbReference type="EC" id="1.7.1.17" evidence="6"/>
<evidence type="ECO:0000256" key="5">
    <source>
        <dbReference type="ARBA" id="ARBA00048542"/>
    </source>
</evidence>
<evidence type="ECO:0000256" key="6">
    <source>
        <dbReference type="HAMAP-Rule" id="MF_01216"/>
    </source>
</evidence>
<dbReference type="Proteomes" id="UP000606600">
    <property type="component" value="Unassembled WGS sequence"/>
</dbReference>
<feature type="binding site" evidence="6">
    <location>
        <begin position="96"/>
        <end position="99"/>
    </location>
    <ligand>
        <name>FMN</name>
        <dbReference type="ChEBI" id="CHEBI:58210"/>
    </ligand>
</feature>
<evidence type="ECO:0000313" key="9">
    <source>
        <dbReference type="Proteomes" id="UP000606600"/>
    </source>
</evidence>
<dbReference type="InterPro" id="IPR003680">
    <property type="entry name" value="Flavodoxin_fold"/>
</dbReference>
<evidence type="ECO:0000259" key="7">
    <source>
        <dbReference type="Pfam" id="PF02525"/>
    </source>
</evidence>
<protein>
    <recommendedName>
        <fullName evidence="6">FMN dependent NADH:quinone oxidoreductase</fullName>
        <ecNumber evidence="6">1.6.5.-</ecNumber>
    </recommendedName>
    <alternativeName>
        <fullName evidence="6">Azo-dye reductase</fullName>
    </alternativeName>
    <alternativeName>
        <fullName evidence="6">FMN-dependent NADH-azo compound oxidoreductase</fullName>
    </alternativeName>
    <alternativeName>
        <fullName evidence="6">FMN-dependent NADH-azoreductase</fullName>
        <ecNumber evidence="6">1.7.1.17</ecNumber>
    </alternativeName>
</protein>
<dbReference type="InterPro" id="IPR029039">
    <property type="entry name" value="Flavoprotein-like_sf"/>
</dbReference>
<dbReference type="Gene3D" id="3.40.50.360">
    <property type="match status" value="1"/>
</dbReference>
<feature type="binding site" evidence="6">
    <location>
        <begin position="16"/>
        <end position="18"/>
    </location>
    <ligand>
        <name>FMN</name>
        <dbReference type="ChEBI" id="CHEBI:58210"/>
    </ligand>
</feature>
<gene>
    <name evidence="6" type="primary">azoR</name>
    <name evidence="8" type="ORF">IDJ77_17875</name>
</gene>
<dbReference type="Pfam" id="PF02525">
    <property type="entry name" value="Flavodoxin_2"/>
    <property type="match status" value="1"/>
</dbReference>